<dbReference type="EMBL" id="MFUC01000023">
    <property type="protein sequence ID" value="OGI71766.1"/>
    <property type="molecule type" value="Genomic_DNA"/>
</dbReference>
<evidence type="ECO:0000313" key="2">
    <source>
        <dbReference type="Proteomes" id="UP000179686"/>
    </source>
</evidence>
<organism evidence="1 2">
    <name type="scientific">Candidatus Nomurabacteria bacterium RIFCSPHIGHO2_02_FULL_38_15</name>
    <dbReference type="NCBI Taxonomy" id="1801752"/>
    <lineage>
        <taxon>Bacteria</taxon>
        <taxon>Candidatus Nomuraibacteriota</taxon>
    </lineage>
</organism>
<evidence type="ECO:0000313" key="1">
    <source>
        <dbReference type="EMBL" id="OGI71766.1"/>
    </source>
</evidence>
<dbReference type="STRING" id="1801752.A3J61_00035"/>
<gene>
    <name evidence="1" type="ORF">A3J61_00035</name>
</gene>
<comment type="caution">
    <text evidence="1">The sequence shown here is derived from an EMBL/GenBank/DDBJ whole genome shotgun (WGS) entry which is preliminary data.</text>
</comment>
<proteinExistence type="predicted"/>
<name>A0A1F6VQB7_9BACT</name>
<dbReference type="AlphaFoldDB" id="A0A1F6VQB7"/>
<reference evidence="1 2" key="1">
    <citation type="journal article" date="2016" name="Nat. Commun.">
        <title>Thousands of microbial genomes shed light on interconnected biogeochemical processes in an aquifer system.</title>
        <authorList>
            <person name="Anantharaman K."/>
            <person name="Brown C.T."/>
            <person name="Hug L.A."/>
            <person name="Sharon I."/>
            <person name="Castelle C.J."/>
            <person name="Probst A.J."/>
            <person name="Thomas B.C."/>
            <person name="Singh A."/>
            <person name="Wilkins M.J."/>
            <person name="Karaoz U."/>
            <person name="Brodie E.L."/>
            <person name="Williams K.H."/>
            <person name="Hubbard S.S."/>
            <person name="Banfield J.F."/>
        </authorList>
    </citation>
    <scope>NUCLEOTIDE SEQUENCE [LARGE SCALE GENOMIC DNA]</scope>
</reference>
<dbReference type="Proteomes" id="UP000179686">
    <property type="component" value="Unassembled WGS sequence"/>
</dbReference>
<protein>
    <recommendedName>
        <fullName evidence="3">Chromosomal replication initiator DnaA C-terminal domain-containing protein</fullName>
    </recommendedName>
</protein>
<sequence>MEKLLGLIDEVLEELSAQNIPMYIRITNQKRAANQKSELRKCLETAVELFRIITVETGLTKKQILNPSRKTEIVNLRFAFLVSFSVIYRGINPKFVVTLIGVKDRTRVYYAIKMHAKFMHHMNDNDHNSQVYRRVINRVCEHFSLDEEDFKNLK</sequence>
<accession>A0A1F6VQB7</accession>
<evidence type="ECO:0008006" key="3">
    <source>
        <dbReference type="Google" id="ProtNLM"/>
    </source>
</evidence>